<comment type="similarity">
    <text evidence="9">Belongs to the chloride channel (TC 2.A.49) family.</text>
</comment>
<dbReference type="GO" id="GO:0005769">
    <property type="term" value="C:early endosome"/>
    <property type="evidence" value="ECO:0007669"/>
    <property type="project" value="TreeGrafter"/>
</dbReference>
<name>A0A0W4ZFM7_PNEJ7</name>
<keyword evidence="12" id="KW-1185">Reference proteome</keyword>
<evidence type="ECO:0000256" key="4">
    <source>
        <dbReference type="ARBA" id="ARBA00022989"/>
    </source>
</evidence>
<dbReference type="InterPro" id="IPR046342">
    <property type="entry name" value="CBS_dom_sf"/>
</dbReference>
<evidence type="ECO:0000256" key="1">
    <source>
        <dbReference type="ARBA" id="ARBA00004141"/>
    </source>
</evidence>
<dbReference type="CDD" id="cd03684">
    <property type="entry name" value="ClC_3_like"/>
    <property type="match status" value="1"/>
</dbReference>
<feature type="transmembrane region" description="Helical" evidence="9">
    <location>
        <begin position="395"/>
        <end position="412"/>
    </location>
</feature>
<feature type="transmembrane region" description="Helical" evidence="9">
    <location>
        <begin position="250"/>
        <end position="266"/>
    </location>
</feature>
<dbReference type="RefSeq" id="XP_018228316.1">
    <property type="nucleotide sequence ID" value="XM_018375417.1"/>
</dbReference>
<dbReference type="InterPro" id="IPR000644">
    <property type="entry name" value="CBS_dom"/>
</dbReference>
<dbReference type="GO" id="GO:0005794">
    <property type="term" value="C:Golgi apparatus"/>
    <property type="evidence" value="ECO:0007669"/>
    <property type="project" value="TreeGrafter"/>
</dbReference>
<feature type="transmembrane region" description="Helical" evidence="9">
    <location>
        <begin position="531"/>
        <end position="553"/>
    </location>
</feature>
<feature type="transmembrane region" description="Helical" evidence="9">
    <location>
        <begin position="221"/>
        <end position="244"/>
    </location>
</feature>
<feature type="transmembrane region" description="Helical" evidence="9">
    <location>
        <begin position="355"/>
        <end position="375"/>
    </location>
</feature>
<evidence type="ECO:0000256" key="8">
    <source>
        <dbReference type="PROSITE-ProRule" id="PRU00703"/>
    </source>
</evidence>
<keyword evidence="2 9" id="KW-0813">Transport</keyword>
<evidence type="ECO:0000313" key="11">
    <source>
        <dbReference type="EMBL" id="KTW27160.1"/>
    </source>
</evidence>
<dbReference type="InterPro" id="IPR014743">
    <property type="entry name" value="Cl-channel_core"/>
</dbReference>
<keyword evidence="4 9" id="KW-1133">Transmembrane helix</keyword>
<dbReference type="CDD" id="cd04591">
    <property type="entry name" value="CBS_pair_voltage-gated_CLC_euk_bac"/>
    <property type="match status" value="1"/>
</dbReference>
<keyword evidence="8" id="KW-0129">CBS domain</keyword>
<dbReference type="SUPFAM" id="SSF81340">
    <property type="entry name" value="Clc chloride channel"/>
    <property type="match status" value="1"/>
</dbReference>
<dbReference type="PANTHER" id="PTHR45711:SF9">
    <property type="entry name" value="ANION_PROTON EXCHANGE TRANSPORTER GEF1"/>
    <property type="match status" value="1"/>
</dbReference>
<dbReference type="GO" id="GO:0006878">
    <property type="term" value="P:intracellular copper ion homeostasis"/>
    <property type="evidence" value="ECO:0007669"/>
    <property type="project" value="TreeGrafter"/>
</dbReference>
<reference evidence="12" key="1">
    <citation type="journal article" date="2016" name="Nat. Commun.">
        <title>Genome analysis of three Pneumocystis species reveals adaptation mechanisms to life exclusively in mammalian hosts.</title>
        <authorList>
            <person name="Ma L."/>
            <person name="Chen Z."/>
            <person name="Huang D.W."/>
            <person name="Kutty G."/>
            <person name="Ishihara M."/>
            <person name="Wang H."/>
            <person name="Abouelleil A."/>
            <person name="Bishop L."/>
            <person name="Davey E."/>
            <person name="Deng R."/>
            <person name="Deng X."/>
            <person name="Fan L."/>
            <person name="Fantoni G."/>
            <person name="Fitzgerald M."/>
            <person name="Gogineni E."/>
            <person name="Goldberg J.M."/>
            <person name="Handley G."/>
            <person name="Hu X."/>
            <person name="Huber C."/>
            <person name="Jiao X."/>
            <person name="Jones K."/>
            <person name="Levin J.Z."/>
            <person name="Liu Y."/>
            <person name="Macdonald P."/>
            <person name="Melnikov A."/>
            <person name="Raley C."/>
            <person name="Sassi M."/>
            <person name="Sherman B.T."/>
            <person name="Song X."/>
            <person name="Sykes S."/>
            <person name="Tran B."/>
            <person name="Walsh L."/>
            <person name="Xia Y."/>
            <person name="Yang J."/>
            <person name="Young S."/>
            <person name="Zeng Q."/>
            <person name="Zheng X."/>
            <person name="Stephens R."/>
            <person name="Nusbaum C."/>
            <person name="Birren B.W."/>
            <person name="Azadi P."/>
            <person name="Lempicki R.A."/>
            <person name="Cuomo C.A."/>
            <person name="Kovacs J.A."/>
        </authorList>
    </citation>
    <scope>NUCLEOTIDE SEQUENCE [LARGE SCALE GENOMIC DNA]</scope>
    <source>
        <strain evidence="12">RU7</strain>
    </source>
</reference>
<feature type="transmembrane region" description="Helical" evidence="9">
    <location>
        <begin position="111"/>
        <end position="130"/>
    </location>
</feature>
<dbReference type="InterPro" id="IPR001807">
    <property type="entry name" value="ClC"/>
</dbReference>
<dbReference type="Gene3D" id="1.10.3080.10">
    <property type="entry name" value="Clc chloride channel"/>
    <property type="match status" value="1"/>
</dbReference>
<gene>
    <name evidence="11" type="ORF">T551_03154</name>
</gene>
<evidence type="ECO:0000259" key="10">
    <source>
        <dbReference type="PROSITE" id="PS51371"/>
    </source>
</evidence>
<dbReference type="SUPFAM" id="SSF54631">
    <property type="entry name" value="CBS-domain pair"/>
    <property type="match status" value="1"/>
</dbReference>
<dbReference type="GO" id="GO:0005783">
    <property type="term" value="C:endoplasmic reticulum"/>
    <property type="evidence" value="ECO:0007669"/>
    <property type="project" value="TreeGrafter"/>
</dbReference>
<feature type="transmembrane region" description="Helical" evidence="9">
    <location>
        <begin position="501"/>
        <end position="525"/>
    </location>
</feature>
<accession>A0A0W4ZFM7</accession>
<evidence type="ECO:0000256" key="5">
    <source>
        <dbReference type="ARBA" id="ARBA00023065"/>
    </source>
</evidence>
<dbReference type="Gene3D" id="3.10.580.20">
    <property type="match status" value="1"/>
</dbReference>
<dbReference type="EMBL" id="LFWA01000015">
    <property type="protein sequence ID" value="KTW27160.1"/>
    <property type="molecule type" value="Genomic_DNA"/>
</dbReference>
<feature type="transmembrane region" description="Helical" evidence="9">
    <location>
        <begin position="445"/>
        <end position="466"/>
    </location>
</feature>
<dbReference type="AlphaFoldDB" id="A0A0W4ZFM7"/>
<dbReference type="Pfam" id="PF00654">
    <property type="entry name" value="Voltage_CLC"/>
    <property type="match status" value="1"/>
</dbReference>
<evidence type="ECO:0000256" key="6">
    <source>
        <dbReference type="ARBA" id="ARBA00023136"/>
    </source>
</evidence>
<dbReference type="VEuPathDB" id="FungiDB:T551_03154"/>
<comment type="subcellular location">
    <subcellularLocation>
        <location evidence="1 9">Membrane</location>
        <topology evidence="1 9">Multi-pass membrane protein</topology>
    </subcellularLocation>
</comment>
<dbReference type="GO" id="GO:0006879">
    <property type="term" value="P:intracellular iron ion homeostasis"/>
    <property type="evidence" value="ECO:0007669"/>
    <property type="project" value="TreeGrafter"/>
</dbReference>
<evidence type="ECO:0000256" key="9">
    <source>
        <dbReference type="RuleBase" id="RU361221"/>
    </source>
</evidence>
<dbReference type="Proteomes" id="UP000053447">
    <property type="component" value="Unassembled WGS sequence"/>
</dbReference>
<dbReference type="eggNOG" id="KOG0475">
    <property type="taxonomic scope" value="Eukaryota"/>
</dbReference>
<comment type="caution">
    <text evidence="11">The sequence shown here is derived from an EMBL/GenBank/DDBJ whole genome shotgun (WGS) entry which is preliminary data.</text>
</comment>
<evidence type="ECO:0000256" key="2">
    <source>
        <dbReference type="ARBA" id="ARBA00022448"/>
    </source>
</evidence>
<proteinExistence type="inferred from homology"/>
<keyword evidence="3 9" id="KW-0812">Transmembrane</keyword>
<evidence type="ECO:0000256" key="7">
    <source>
        <dbReference type="ARBA" id="ARBA00023214"/>
    </source>
</evidence>
<dbReference type="PROSITE" id="PS51371">
    <property type="entry name" value="CBS"/>
    <property type="match status" value="1"/>
</dbReference>
<sequence length="814" mass="91776">MATITERQQQEISKEKGESIYLECNRKFLFQGDSFLNGVKMGFYTRRQTMEDPDEIQRYEDFRTIDWVQDASLNQWMTVHRDSKKISMEKKTWIRKAFSVLSDLCYNGKMWIVMTIVGVFIGLNATFIGITTKWLSDIKLGYCSGAWYLSKEFCCWEMGEGELLECSDWHMWSSFSLFNFFFYIIFAVMSAFLVRTYAPYAAGSGISEIKCIVGGFLMKGFLGPLTLLIKSVGLSLAIASGLSIGKEGPFVHVSLCIGDFISRFFAKYDTHLAKLREVYSACSAAGVAVAFGSPIGGVLFSLEEISSHFPMKTMWRSFFCALVATAVLSTMNPFRTGQLVMFQVHYNRSWHFFELIFFAILGVFGGIYGAFVIKWNLRVQAFRQHYLSGFAVSEATFFAIITAILSYGNAFLRIDITENMKILFRECTDDLGYDGICNRSSQGRIIISLIIATIIRTCLIIVSYGLKVPAGIFIPSMAVGATFGRLLGIFVSALQKRFSNFILFSACEPNVSCITPGTYAFLGAAAALSGIMHITVSVVVIMFELTGALTFILPTMIVVGITKTVCDHFKTGGIANRTILINGFPYLDSKEHYFGVPVEDIMTQNLTVIPSNGLNLQELEAILNSSNIKGFPVVTDRESMLLIGFVKRSYLQWVLEKFKSTSKLSPKTLCFFSVPEDKSEFKSLLKKSYDSLNGNTNFTASLDFSHCINITPLTVHPQLPLETVMELFQKLGPKVILVEQYGQLCGLLTVKDLLKYKFKVEYAENPHDLSFTKNDEKQIWELLVKFKTWVKEIIFAYSRKYIRASEIELDLYHS</sequence>
<dbReference type="GO" id="GO:0005886">
    <property type="term" value="C:plasma membrane"/>
    <property type="evidence" value="ECO:0007669"/>
    <property type="project" value="TreeGrafter"/>
</dbReference>
<evidence type="ECO:0000313" key="12">
    <source>
        <dbReference type="Proteomes" id="UP000053447"/>
    </source>
</evidence>
<dbReference type="FunFam" id="1.10.3080.10:FF:000011">
    <property type="entry name" value="Chloride channel protein"/>
    <property type="match status" value="1"/>
</dbReference>
<dbReference type="OrthoDB" id="44789at2759"/>
<feature type="transmembrane region" description="Helical" evidence="9">
    <location>
        <begin position="314"/>
        <end position="334"/>
    </location>
</feature>
<evidence type="ECO:0000256" key="3">
    <source>
        <dbReference type="ARBA" id="ARBA00022692"/>
    </source>
</evidence>
<dbReference type="GeneID" id="28941672"/>
<feature type="transmembrane region" description="Helical" evidence="9">
    <location>
        <begin position="180"/>
        <end position="200"/>
    </location>
</feature>
<dbReference type="STRING" id="1408657.A0A0W4ZFM7"/>
<feature type="transmembrane region" description="Helical" evidence="9">
    <location>
        <begin position="472"/>
        <end position="494"/>
    </location>
</feature>
<keyword evidence="6 9" id="KW-0472">Membrane</keyword>
<dbReference type="GO" id="GO:0005247">
    <property type="term" value="F:voltage-gated chloride channel activity"/>
    <property type="evidence" value="ECO:0007669"/>
    <property type="project" value="TreeGrafter"/>
</dbReference>
<organism evidence="11 12">
    <name type="scientific">Pneumocystis jirovecii (strain RU7)</name>
    <name type="common">Human pneumocystis pneumonia agent</name>
    <dbReference type="NCBI Taxonomy" id="1408657"/>
    <lineage>
        <taxon>Eukaryota</taxon>
        <taxon>Fungi</taxon>
        <taxon>Dikarya</taxon>
        <taxon>Ascomycota</taxon>
        <taxon>Taphrinomycotina</taxon>
        <taxon>Pneumocystomycetes</taxon>
        <taxon>Pneumocystaceae</taxon>
        <taxon>Pneumocystis</taxon>
    </lineage>
</organism>
<feature type="transmembrane region" description="Helical" evidence="9">
    <location>
        <begin position="278"/>
        <end position="302"/>
    </location>
</feature>
<feature type="domain" description="CBS" evidence="10">
    <location>
        <begin position="708"/>
        <end position="769"/>
    </location>
</feature>
<dbReference type="PANTHER" id="PTHR45711">
    <property type="entry name" value="CHLORIDE CHANNEL PROTEIN"/>
    <property type="match status" value="1"/>
</dbReference>
<dbReference type="Gene3D" id="3.90.1280.20">
    <property type="match status" value="1"/>
</dbReference>
<dbReference type="PRINTS" id="PR00762">
    <property type="entry name" value="CLCHANNEL"/>
</dbReference>
<keyword evidence="7 9" id="KW-0868">Chloride</keyword>
<dbReference type="Pfam" id="PF00571">
    <property type="entry name" value="CBS"/>
    <property type="match status" value="1"/>
</dbReference>
<dbReference type="GO" id="GO:0000324">
    <property type="term" value="C:fungal-type vacuole"/>
    <property type="evidence" value="ECO:0007669"/>
    <property type="project" value="TreeGrafter"/>
</dbReference>
<protein>
    <recommendedName>
        <fullName evidence="9">Chloride channel protein</fullName>
    </recommendedName>
</protein>
<keyword evidence="5 9" id="KW-0406">Ion transport</keyword>